<accession>A0A2H4IB52</accession>
<keyword evidence="3" id="KW-1185">Reference proteome</keyword>
<feature type="region of interest" description="Disordered" evidence="1">
    <location>
        <begin position="76"/>
        <end position="137"/>
    </location>
</feature>
<gene>
    <name evidence="2" type="ORF">Y3_138</name>
</gene>
<reference evidence="2 3" key="1">
    <citation type="submission" date="2017-04" db="EMBL/GenBank/DDBJ databases">
        <authorList>
            <person name="Afonso C.L."/>
            <person name="Miller P.J."/>
            <person name="Scott M.A."/>
            <person name="Spackman E."/>
            <person name="Goraichik I."/>
            <person name="Dimitrov K.M."/>
            <person name="Suarez D.L."/>
            <person name="Swayne D.E."/>
        </authorList>
    </citation>
    <scope>NUCLEOTIDE SEQUENCE [LARGE SCALE GENOMIC DNA]</scope>
</reference>
<name>A0A2H4IB52_9CAUD</name>
<evidence type="ECO:0000313" key="3">
    <source>
        <dbReference type="Proteomes" id="UP000240568"/>
    </source>
</evidence>
<proteinExistence type="predicted"/>
<evidence type="ECO:0000256" key="1">
    <source>
        <dbReference type="SAM" id="MobiDB-lite"/>
    </source>
</evidence>
<dbReference type="EMBL" id="KY984068">
    <property type="protein sequence ID" value="ARW58778.1"/>
    <property type="molecule type" value="Genomic_DNA"/>
</dbReference>
<sequence>MKTLSGSLAALALIAIRDGNWADAARLAAQAACAPDSDQFLECQLTENYEAQCLVDSFSSASGMTTAVTALSSALELDAEEERSESMYGDDEVDDINTDEESSDDDFDFGEDDEEADDENDEFIDSESSTLIRIRLD</sequence>
<feature type="compositionally biased region" description="Acidic residues" evidence="1">
    <location>
        <begin position="77"/>
        <end position="125"/>
    </location>
</feature>
<dbReference type="Proteomes" id="UP000240568">
    <property type="component" value="Segment"/>
</dbReference>
<evidence type="ECO:0000313" key="2">
    <source>
        <dbReference type="EMBL" id="ARW58778.1"/>
    </source>
</evidence>
<organism evidence="2 3">
    <name type="scientific">Erwinia phage vB_EamM_Y3</name>
    <dbReference type="NCBI Taxonomy" id="1983553"/>
    <lineage>
        <taxon>Viruses</taxon>
        <taxon>Duplodnaviria</taxon>
        <taxon>Heunggongvirae</taxon>
        <taxon>Uroviricota</taxon>
        <taxon>Caudoviricetes</taxon>
        <taxon>Sasquatchvirus</taxon>
        <taxon>Sasquatchvirus Y3</taxon>
    </lineage>
</organism>
<protein>
    <submittedName>
        <fullName evidence="2">Uncharacterized protein</fullName>
    </submittedName>
</protein>